<dbReference type="InterPro" id="IPR029063">
    <property type="entry name" value="SAM-dependent_MTases_sf"/>
</dbReference>
<feature type="non-terminal residue" evidence="1">
    <location>
        <position position="1"/>
    </location>
</feature>
<proteinExistence type="predicted"/>
<dbReference type="AlphaFoldDB" id="X1E6U2"/>
<sequence>IKTRGLGNTIVPIVGFSSTIRKTWKNPLRFIFIDGNHDYEYIRDDCLWRQFLVNAGIIAFHDFTNSPSVRKAVDEIMNDDPNFETIGLVHSIKAFRKIK</sequence>
<comment type="caution">
    <text evidence="1">The sequence shown here is derived from an EMBL/GenBank/DDBJ whole genome shotgun (WGS) entry which is preliminary data.</text>
</comment>
<organism evidence="1">
    <name type="scientific">marine sediment metagenome</name>
    <dbReference type="NCBI Taxonomy" id="412755"/>
    <lineage>
        <taxon>unclassified sequences</taxon>
        <taxon>metagenomes</taxon>
        <taxon>ecological metagenomes</taxon>
    </lineage>
</organism>
<dbReference type="Pfam" id="PF13578">
    <property type="entry name" value="Methyltransf_24"/>
    <property type="match status" value="1"/>
</dbReference>
<gene>
    <name evidence="1" type="ORF">S01H4_60414</name>
</gene>
<evidence type="ECO:0008006" key="2">
    <source>
        <dbReference type="Google" id="ProtNLM"/>
    </source>
</evidence>
<reference evidence="1" key="1">
    <citation type="journal article" date="2014" name="Front. Microbiol.">
        <title>High frequency of phylogenetically diverse reductive dehalogenase-homologous genes in deep subseafloor sedimentary metagenomes.</title>
        <authorList>
            <person name="Kawai M."/>
            <person name="Futagami T."/>
            <person name="Toyoda A."/>
            <person name="Takaki Y."/>
            <person name="Nishi S."/>
            <person name="Hori S."/>
            <person name="Arai W."/>
            <person name="Tsubouchi T."/>
            <person name="Morono Y."/>
            <person name="Uchiyama I."/>
            <person name="Ito T."/>
            <person name="Fujiyama A."/>
            <person name="Inagaki F."/>
            <person name="Takami H."/>
        </authorList>
    </citation>
    <scope>NUCLEOTIDE SEQUENCE</scope>
    <source>
        <strain evidence="1">Expedition CK06-06</strain>
    </source>
</reference>
<name>X1E6U2_9ZZZZ</name>
<accession>X1E6U2</accession>
<protein>
    <recommendedName>
        <fullName evidence="2">Class I SAM-dependent methyltransferase</fullName>
    </recommendedName>
</protein>
<dbReference type="Gene3D" id="3.40.50.150">
    <property type="entry name" value="Vaccinia Virus protein VP39"/>
    <property type="match status" value="1"/>
</dbReference>
<dbReference type="EMBL" id="BART01035618">
    <property type="protein sequence ID" value="GAH16100.1"/>
    <property type="molecule type" value="Genomic_DNA"/>
</dbReference>
<evidence type="ECO:0000313" key="1">
    <source>
        <dbReference type="EMBL" id="GAH16100.1"/>
    </source>
</evidence>